<gene>
    <name evidence="2" type="ORF">Ljor_0705</name>
</gene>
<reference evidence="2 3" key="1">
    <citation type="submission" date="2015-11" db="EMBL/GenBank/DDBJ databases">
        <title>Genomic analysis of 38 Legionella species identifies large and diverse effector repertoires.</title>
        <authorList>
            <person name="Burstein D."/>
            <person name="Amaro F."/>
            <person name="Zusman T."/>
            <person name="Lifshitz Z."/>
            <person name="Cohen O."/>
            <person name="Gilbert J.A."/>
            <person name="Pupko T."/>
            <person name="Shuman H.A."/>
            <person name="Segal G."/>
        </authorList>
    </citation>
    <scope>NUCLEOTIDE SEQUENCE [LARGE SCALE GENOMIC DNA]</scope>
    <source>
        <strain evidence="2 3">BL-540</strain>
    </source>
</reference>
<name>A0A0W0V8I1_9GAMM</name>
<dbReference type="InterPro" id="IPR040945">
    <property type="entry name" value="DUF5621"/>
</dbReference>
<dbReference type="PATRIC" id="fig|456.5.peg.746"/>
<evidence type="ECO:0000313" key="2">
    <source>
        <dbReference type="EMBL" id="KTD16399.1"/>
    </source>
</evidence>
<dbReference type="RefSeq" id="WP_058470256.1">
    <property type="nucleotide sequence ID" value="NZ_CAAAIC010000004.1"/>
</dbReference>
<dbReference type="Proteomes" id="UP000055035">
    <property type="component" value="Unassembled WGS sequence"/>
</dbReference>
<dbReference type="AlphaFoldDB" id="A0A0W0V8I1"/>
<keyword evidence="3" id="KW-1185">Reference proteome</keyword>
<evidence type="ECO:0000313" key="3">
    <source>
        <dbReference type="Proteomes" id="UP000055035"/>
    </source>
</evidence>
<proteinExistence type="predicted"/>
<feature type="domain" description="DUF5621" evidence="1">
    <location>
        <begin position="288"/>
        <end position="394"/>
    </location>
</feature>
<sequence>MSNEAAVSFFFLGTSHHRSKRRDVLTTFYEAIKQLGGKAHLFDGVGSSPSSSANLEHPTPGRYIYNPVNDQKSIALDETMKEVRNITQQLTGMAAGEGMDELLFEGIQYLEYLIQQNEGKLPSKINLHGYSRGADACVRLANLLDSLYPDVEVNLFLIDQVPGPGRANDPASYTIPANVKRFESAVMLHENTPGFTPQDRVRYVFAAPEKTLASFRVYPGSHGTATRLTTQEKTNDVPILMHDEMYRFCLETESLPPEAPIPNMVVFTGKDLYEERTAHKLTDAERFHHYNRAQTNLRYYAGAASMSYHAKMILPKRAVLKEHFTYSENHHLFLNQEHAELFQKLYPALYDWFMLNHIDARITSSDVQTQLNHLAEDEPEFHHNLQRICHIDEQLSPRAMRTRSLPPRRKSLIYNELSYLTHSLSTAVNFAYHHMEGAPSTVSICMLHINEALATASSQEEEQAIATLREVTKTAVVFLELCNMENSYLHHQLLKLSYEARHFIQETTNLLELHIQNNHGLGESQKNNIRQVIAAMNHLKESNIDNFDKFKQAKAIIKGLIYELKNPEGEQDLWQNLQDNALHHFDKKYSWTVEKLINHLNELCEPGFYKESLATLMAKQLDSYCKRNFIWNALHQFLSALFRTTLPFFVSPQKTEVATALKNQLLQLNESGQGNDLDAIDKIIKQGHQTLHAIYQSTPRTRPGLMKGELDATLERCKGMISAEINFALKCTEINAEAWSPNISEKRIHLQ</sequence>
<organism evidence="2 3">
    <name type="scientific">Legionella jordanis</name>
    <dbReference type="NCBI Taxonomy" id="456"/>
    <lineage>
        <taxon>Bacteria</taxon>
        <taxon>Pseudomonadati</taxon>
        <taxon>Pseudomonadota</taxon>
        <taxon>Gammaproteobacteria</taxon>
        <taxon>Legionellales</taxon>
        <taxon>Legionellaceae</taxon>
        <taxon>Legionella</taxon>
    </lineage>
</organism>
<protein>
    <submittedName>
        <fullName evidence="2">Dot/Icm T4SS effector</fullName>
    </submittedName>
</protein>
<accession>A0A0W0V8I1</accession>
<evidence type="ECO:0000259" key="1">
    <source>
        <dbReference type="Pfam" id="PF18532"/>
    </source>
</evidence>
<dbReference type="OrthoDB" id="5653059at2"/>
<comment type="caution">
    <text evidence="2">The sequence shown here is derived from an EMBL/GenBank/DDBJ whole genome shotgun (WGS) entry which is preliminary data.</text>
</comment>
<dbReference type="EMBL" id="LNYJ01000011">
    <property type="protein sequence ID" value="KTD16399.1"/>
    <property type="molecule type" value="Genomic_DNA"/>
</dbReference>
<dbReference type="Gene3D" id="1.10.1240.80">
    <property type="match status" value="1"/>
</dbReference>
<dbReference type="Pfam" id="PF18532">
    <property type="entry name" value="DUF5621"/>
    <property type="match status" value="1"/>
</dbReference>